<name>A0A7R8VQY9_TIMDO</name>
<accession>A0A7R8VQY9</accession>
<feature type="region of interest" description="Disordered" evidence="1">
    <location>
        <begin position="228"/>
        <end position="259"/>
    </location>
</feature>
<feature type="compositionally biased region" description="Polar residues" evidence="1">
    <location>
        <begin position="241"/>
        <end position="258"/>
    </location>
</feature>
<organism evidence="2">
    <name type="scientific">Timema douglasi</name>
    <name type="common">Walking stick</name>
    <dbReference type="NCBI Taxonomy" id="61478"/>
    <lineage>
        <taxon>Eukaryota</taxon>
        <taxon>Metazoa</taxon>
        <taxon>Ecdysozoa</taxon>
        <taxon>Arthropoda</taxon>
        <taxon>Hexapoda</taxon>
        <taxon>Insecta</taxon>
        <taxon>Pterygota</taxon>
        <taxon>Neoptera</taxon>
        <taxon>Polyneoptera</taxon>
        <taxon>Phasmatodea</taxon>
        <taxon>Timematodea</taxon>
        <taxon>Timematoidea</taxon>
        <taxon>Timematidae</taxon>
        <taxon>Timema</taxon>
    </lineage>
</organism>
<evidence type="ECO:0000313" key="2">
    <source>
        <dbReference type="EMBL" id="CAD7203152.1"/>
    </source>
</evidence>
<evidence type="ECO:0000256" key="1">
    <source>
        <dbReference type="SAM" id="MobiDB-lite"/>
    </source>
</evidence>
<reference evidence="2" key="1">
    <citation type="submission" date="2020-11" db="EMBL/GenBank/DDBJ databases">
        <authorList>
            <person name="Tran Van P."/>
        </authorList>
    </citation>
    <scope>NUCLEOTIDE SEQUENCE</scope>
</reference>
<protein>
    <submittedName>
        <fullName evidence="2">Uncharacterized protein</fullName>
    </submittedName>
</protein>
<dbReference type="EMBL" id="OA570257">
    <property type="protein sequence ID" value="CAD7203152.1"/>
    <property type="molecule type" value="Genomic_DNA"/>
</dbReference>
<gene>
    <name evidence="2" type="ORF">TDIB3V08_LOCUS9328</name>
</gene>
<proteinExistence type="predicted"/>
<sequence>MAADSVFVNGDDVSEEVRQLIKTLLKENYKKAFGDGDSLADTLTLFRKGVMKLAFEIAEANKLQTHFNKDQQSGGREWFEGFMKRHSELRLRQPELTSQAMASSFNKRILLMNINLLLNKYSIWMKLPERPENIVAEVEAIICCERGKYVTGVYTVSATDFYVPPTLIYPRKRMKESLSFGAPPCTIFCCQDKRAATMEIAINEFRDSGLWRVDRHVFTDADFAPSAVMDQPEARQDKDTSSATATISTPGPSNVTQHESPDYVPAQIIISLPSSSSPSLTNFRQVRPVPLPVKWDTRTRCKHPLSWLGQLRLTEVQAKSEPQTPKENSVANLTWQTSGPGMFQLSLASTGTSAFRPERCSRPFLCSMCLPFFPPFSENLFVYNNRCNFTGLLIVSLALPVDKGPLCSSVQNDAVTSPTQRESSSKLTVYTGLNDPRTISPATNYYNIGLTVSNNFTIDVQGYAQEMYTSLIQRAVAAGGNGRESLNNTQIELAGSYLLNLNNRFGEDITAFQVYGEATQFVDATSQNPVILIHFQYPELMVYNNFTLTSQDGGNIANGKITIVVTNYTFQFELYTKIRIDGVLDSDLVQLSIQNTGIPQWSRVLRIVVPLSELAEVNKVALESLATPWY</sequence>
<dbReference type="AlphaFoldDB" id="A0A7R8VQY9"/>